<evidence type="ECO:0000256" key="3">
    <source>
        <dbReference type="ARBA" id="ARBA00022801"/>
    </source>
</evidence>
<protein>
    <recommendedName>
        <fullName evidence="5">CMP/dCMP-type deaminase domain-containing protein</fullName>
    </recommendedName>
</protein>
<dbReference type="CDD" id="cd01283">
    <property type="entry name" value="cytidine_deaminase"/>
    <property type="match status" value="1"/>
</dbReference>
<dbReference type="InterPro" id="IPR050202">
    <property type="entry name" value="Cyt/Deoxycyt_deaminase"/>
</dbReference>
<dbReference type="InterPro" id="IPR016192">
    <property type="entry name" value="APOBEC/CMP_deaminase_Zn-bd"/>
</dbReference>
<evidence type="ECO:0000259" key="5">
    <source>
        <dbReference type="PROSITE" id="PS51747"/>
    </source>
</evidence>
<dbReference type="RefSeq" id="WP_065133875.1">
    <property type="nucleotide sequence ID" value="NZ_MAEM01000243.1"/>
</dbReference>
<dbReference type="PROSITE" id="PS00903">
    <property type="entry name" value="CYT_DCMP_DEAMINASES_1"/>
    <property type="match status" value="1"/>
</dbReference>
<dbReference type="AlphaFoldDB" id="A0A1A6BHU1"/>
<sequence length="132" mass="14269">MKISDHEINTLTEQAWAARKFARLYGKTAVGAAVLSSRGHIYVGCNIEHRFRAHDVHAEVNALTTMAANGDGPATAVVIAAARDQFTPCGGCLDWIFELGSPDCLVIFTGSPAPDWAPVVLRADELMPHYPH</sequence>
<evidence type="ECO:0000313" key="7">
    <source>
        <dbReference type="Proteomes" id="UP000093757"/>
    </source>
</evidence>
<proteinExistence type="inferred from homology"/>
<dbReference type="GO" id="GO:0055086">
    <property type="term" value="P:nucleobase-containing small molecule metabolic process"/>
    <property type="evidence" value="ECO:0007669"/>
    <property type="project" value="UniProtKB-ARBA"/>
</dbReference>
<dbReference type="InterPro" id="IPR016193">
    <property type="entry name" value="Cytidine_deaminase-like"/>
</dbReference>
<dbReference type="Proteomes" id="UP000093757">
    <property type="component" value="Unassembled WGS sequence"/>
</dbReference>
<dbReference type="Pfam" id="PF00383">
    <property type="entry name" value="dCMP_cyt_deam_1"/>
    <property type="match status" value="1"/>
</dbReference>
<dbReference type="OrthoDB" id="9795347at2"/>
<dbReference type="GO" id="GO:0005829">
    <property type="term" value="C:cytosol"/>
    <property type="evidence" value="ECO:0007669"/>
    <property type="project" value="TreeGrafter"/>
</dbReference>
<name>A0A1A6BHU1_MYCGO</name>
<evidence type="ECO:0000256" key="2">
    <source>
        <dbReference type="ARBA" id="ARBA00022723"/>
    </source>
</evidence>
<comment type="caution">
    <text evidence="6">The sequence shown here is derived from an EMBL/GenBank/DDBJ whole genome shotgun (WGS) entry which is preliminary data.</text>
</comment>
<dbReference type="GO" id="GO:0004126">
    <property type="term" value="F:cytidine deaminase activity"/>
    <property type="evidence" value="ECO:0007669"/>
    <property type="project" value="UniProtKB-ARBA"/>
</dbReference>
<dbReference type="PANTHER" id="PTHR11644:SF2">
    <property type="entry name" value="CYTIDINE DEAMINASE"/>
    <property type="match status" value="1"/>
</dbReference>
<dbReference type="PROSITE" id="PS51747">
    <property type="entry name" value="CYT_DCMP_DEAMINASES_2"/>
    <property type="match status" value="1"/>
</dbReference>
<evidence type="ECO:0000256" key="4">
    <source>
        <dbReference type="ARBA" id="ARBA00022833"/>
    </source>
</evidence>
<reference evidence="6 7" key="1">
    <citation type="submission" date="2016-06" db="EMBL/GenBank/DDBJ databases">
        <authorList>
            <person name="Kjaerup R.B."/>
            <person name="Dalgaard T.S."/>
            <person name="Juul-Madsen H.R."/>
        </authorList>
    </citation>
    <scope>NUCLEOTIDE SEQUENCE [LARGE SCALE GENOMIC DNA]</scope>
    <source>
        <strain evidence="6 7">1245752.6</strain>
    </source>
</reference>
<dbReference type="InterPro" id="IPR002125">
    <property type="entry name" value="CMP_dCMP_dom"/>
</dbReference>
<evidence type="ECO:0000313" key="6">
    <source>
        <dbReference type="EMBL" id="OBS01866.1"/>
    </source>
</evidence>
<dbReference type="EMBL" id="MAEM01000243">
    <property type="protein sequence ID" value="OBS01866.1"/>
    <property type="molecule type" value="Genomic_DNA"/>
</dbReference>
<keyword evidence="3" id="KW-0378">Hydrolase</keyword>
<dbReference type="SUPFAM" id="SSF53927">
    <property type="entry name" value="Cytidine deaminase-like"/>
    <property type="match status" value="1"/>
</dbReference>
<dbReference type="GO" id="GO:0008270">
    <property type="term" value="F:zinc ion binding"/>
    <property type="evidence" value="ECO:0007669"/>
    <property type="project" value="InterPro"/>
</dbReference>
<dbReference type="PANTHER" id="PTHR11644">
    <property type="entry name" value="CYTIDINE DEAMINASE"/>
    <property type="match status" value="1"/>
</dbReference>
<gene>
    <name evidence="6" type="ORF">A9W98_17945</name>
</gene>
<evidence type="ECO:0000256" key="1">
    <source>
        <dbReference type="ARBA" id="ARBA00006576"/>
    </source>
</evidence>
<accession>A0A1A6BHU1</accession>
<feature type="domain" description="CMP/dCMP-type deaminase" evidence="5">
    <location>
        <begin position="6"/>
        <end position="124"/>
    </location>
</feature>
<comment type="similarity">
    <text evidence="1">Belongs to the cytidine and deoxycytidylate deaminase family.</text>
</comment>
<keyword evidence="4" id="KW-0862">Zinc</keyword>
<dbReference type="Gene3D" id="3.40.140.10">
    <property type="entry name" value="Cytidine Deaminase, domain 2"/>
    <property type="match status" value="1"/>
</dbReference>
<keyword evidence="2" id="KW-0479">Metal-binding</keyword>
<dbReference type="GO" id="GO:0042802">
    <property type="term" value="F:identical protein binding"/>
    <property type="evidence" value="ECO:0007669"/>
    <property type="project" value="UniProtKB-ARBA"/>
</dbReference>
<organism evidence="6 7">
    <name type="scientific">Mycobacterium gordonae</name>
    <dbReference type="NCBI Taxonomy" id="1778"/>
    <lineage>
        <taxon>Bacteria</taxon>
        <taxon>Bacillati</taxon>
        <taxon>Actinomycetota</taxon>
        <taxon>Actinomycetes</taxon>
        <taxon>Mycobacteriales</taxon>
        <taxon>Mycobacteriaceae</taxon>
        <taxon>Mycobacterium</taxon>
    </lineage>
</organism>
<dbReference type="GO" id="GO:0072527">
    <property type="term" value="P:pyrimidine-containing compound metabolic process"/>
    <property type="evidence" value="ECO:0007669"/>
    <property type="project" value="UniProtKB-ARBA"/>
</dbReference>